<dbReference type="EMBL" id="CM042055">
    <property type="protein sequence ID" value="KAI3702202.1"/>
    <property type="molecule type" value="Genomic_DNA"/>
</dbReference>
<dbReference type="Proteomes" id="UP001055879">
    <property type="component" value="Linkage Group LG09"/>
</dbReference>
<sequence>MASSIEWCKLFPKSGESSRLYRFPIKDNNHMIQLDSPKFEEQYRIICEFFSNCELTQALTAFTNECPLSFVQEWYSSSHYSDAHNGIIGEFDISQVVKCRILIPPTVLREVLPLLTTEELQITRFEKRPTSETLLQFIQMLGYNTEITRLRNFRRQHLPPIWNFMFSVLNRTLTYKLGSMDQATPEILSIMYALFFNRNLDMADIIFDLILTSIEKKNKCLTKDPEQTTQSSKVPSITFPRFLSLTIHAAIKKLHILTVTEQPKTPFYIMNSFKPTILSEGFPEARRIPHLMLNQSSHKSEPEGTLARETEVQRDDRALEGDVNEEVMGEPSYASEEDSSTSSEESTDEYSETSSEDSQRKERKSSKDLEKPESSSPSTQKDAPRHIYFRTPTTSPIATTQSNLPDPEVMVIESEVHTSNPNQLATSEVPFSTSKVHITKETQLLDKSSSQDLANIISTQLPQSTSAIPTHDDASVAHLSPFRISRRSCPTQGQWLDLQVQGLTCLDRKLNSHIHFQSSESEEEDLVENRTLRDDSPEHQGLSGSPSIDNIKTALNEGSSKL</sequence>
<gene>
    <name evidence="1" type="ORF">L6452_27929</name>
</gene>
<keyword evidence="2" id="KW-1185">Reference proteome</keyword>
<accession>A0ACB8ZW26</accession>
<proteinExistence type="predicted"/>
<protein>
    <submittedName>
        <fullName evidence="1">Uncharacterized protein</fullName>
    </submittedName>
</protein>
<reference evidence="2" key="1">
    <citation type="journal article" date="2022" name="Mol. Ecol. Resour.">
        <title>The genomes of chicory, endive, great burdock and yacon provide insights into Asteraceae palaeo-polyploidization history and plant inulin production.</title>
        <authorList>
            <person name="Fan W."/>
            <person name="Wang S."/>
            <person name="Wang H."/>
            <person name="Wang A."/>
            <person name="Jiang F."/>
            <person name="Liu H."/>
            <person name="Zhao H."/>
            <person name="Xu D."/>
            <person name="Zhang Y."/>
        </authorList>
    </citation>
    <scope>NUCLEOTIDE SEQUENCE [LARGE SCALE GENOMIC DNA]</scope>
    <source>
        <strain evidence="2">cv. Niubang</strain>
    </source>
</reference>
<evidence type="ECO:0000313" key="2">
    <source>
        <dbReference type="Proteomes" id="UP001055879"/>
    </source>
</evidence>
<evidence type="ECO:0000313" key="1">
    <source>
        <dbReference type="EMBL" id="KAI3702202.1"/>
    </source>
</evidence>
<organism evidence="1 2">
    <name type="scientific">Arctium lappa</name>
    <name type="common">Greater burdock</name>
    <name type="synonym">Lappa major</name>
    <dbReference type="NCBI Taxonomy" id="4217"/>
    <lineage>
        <taxon>Eukaryota</taxon>
        <taxon>Viridiplantae</taxon>
        <taxon>Streptophyta</taxon>
        <taxon>Embryophyta</taxon>
        <taxon>Tracheophyta</taxon>
        <taxon>Spermatophyta</taxon>
        <taxon>Magnoliopsida</taxon>
        <taxon>eudicotyledons</taxon>
        <taxon>Gunneridae</taxon>
        <taxon>Pentapetalae</taxon>
        <taxon>asterids</taxon>
        <taxon>campanulids</taxon>
        <taxon>Asterales</taxon>
        <taxon>Asteraceae</taxon>
        <taxon>Carduoideae</taxon>
        <taxon>Cardueae</taxon>
        <taxon>Arctiinae</taxon>
        <taxon>Arctium</taxon>
    </lineage>
</organism>
<comment type="caution">
    <text evidence="1">The sequence shown here is derived from an EMBL/GenBank/DDBJ whole genome shotgun (WGS) entry which is preliminary data.</text>
</comment>
<reference evidence="1 2" key="2">
    <citation type="journal article" date="2022" name="Mol. Ecol. Resour.">
        <title>The genomes of chicory, endive, great burdock and yacon provide insights into Asteraceae paleo-polyploidization history and plant inulin production.</title>
        <authorList>
            <person name="Fan W."/>
            <person name="Wang S."/>
            <person name="Wang H."/>
            <person name="Wang A."/>
            <person name="Jiang F."/>
            <person name="Liu H."/>
            <person name="Zhao H."/>
            <person name="Xu D."/>
            <person name="Zhang Y."/>
        </authorList>
    </citation>
    <scope>NUCLEOTIDE SEQUENCE [LARGE SCALE GENOMIC DNA]</scope>
    <source>
        <strain evidence="2">cv. Niubang</strain>
    </source>
</reference>
<name>A0ACB8ZW26_ARCLA</name>